<dbReference type="Pfam" id="PF02949">
    <property type="entry name" value="7tm_6"/>
    <property type="match status" value="1"/>
</dbReference>
<evidence type="ECO:0000256" key="7">
    <source>
        <dbReference type="ARBA" id="ARBA00023170"/>
    </source>
</evidence>
<keyword evidence="10" id="KW-0732">Signal</keyword>
<feature type="transmembrane region" description="Helical" evidence="9">
    <location>
        <begin position="194"/>
        <end position="212"/>
    </location>
</feature>
<dbReference type="EMBL" id="OU963867">
    <property type="protein sequence ID" value="CAH0391773.1"/>
    <property type="molecule type" value="Genomic_DNA"/>
</dbReference>
<keyword evidence="3 9" id="KW-0812">Transmembrane</keyword>
<protein>
    <recommendedName>
        <fullName evidence="13">Odorant receptor</fullName>
    </recommendedName>
</protein>
<evidence type="ECO:0008006" key="13">
    <source>
        <dbReference type="Google" id="ProtNLM"/>
    </source>
</evidence>
<evidence type="ECO:0000256" key="6">
    <source>
        <dbReference type="ARBA" id="ARBA00023136"/>
    </source>
</evidence>
<keyword evidence="5 9" id="KW-1133">Transmembrane helix</keyword>
<evidence type="ECO:0000256" key="9">
    <source>
        <dbReference type="SAM" id="Phobius"/>
    </source>
</evidence>
<dbReference type="GO" id="GO:0016020">
    <property type="term" value="C:membrane"/>
    <property type="evidence" value="ECO:0007669"/>
    <property type="project" value="UniProtKB-SubCell"/>
</dbReference>
<dbReference type="AlphaFoldDB" id="A0A9P0AHL7"/>
<keyword evidence="7" id="KW-0675">Receptor</keyword>
<feature type="non-terminal residue" evidence="11">
    <location>
        <position position="1"/>
    </location>
</feature>
<evidence type="ECO:0000256" key="2">
    <source>
        <dbReference type="ARBA" id="ARBA00022606"/>
    </source>
</evidence>
<evidence type="ECO:0000256" key="3">
    <source>
        <dbReference type="ARBA" id="ARBA00022692"/>
    </source>
</evidence>
<comment type="subcellular location">
    <subcellularLocation>
        <location evidence="1">Membrane</location>
        <topology evidence="1">Multi-pass membrane protein</topology>
    </subcellularLocation>
</comment>
<evidence type="ECO:0000256" key="4">
    <source>
        <dbReference type="ARBA" id="ARBA00022725"/>
    </source>
</evidence>
<evidence type="ECO:0000313" key="12">
    <source>
        <dbReference type="Proteomes" id="UP001152759"/>
    </source>
</evidence>
<keyword evidence="12" id="KW-1185">Reference proteome</keyword>
<dbReference type="GO" id="GO:0004984">
    <property type="term" value="F:olfactory receptor activity"/>
    <property type="evidence" value="ECO:0007669"/>
    <property type="project" value="InterPro"/>
</dbReference>
<dbReference type="GO" id="GO:0005549">
    <property type="term" value="F:odorant binding"/>
    <property type="evidence" value="ECO:0007669"/>
    <property type="project" value="InterPro"/>
</dbReference>
<keyword evidence="8" id="KW-0807">Transducer</keyword>
<evidence type="ECO:0000313" key="11">
    <source>
        <dbReference type="EMBL" id="CAH0391773.1"/>
    </source>
</evidence>
<accession>A0A9P0AHL7</accession>
<sequence length="239" mass="27971">CWRSADAVWCKTFCLTFVSSTLRGYTYPATMTNHLRRWTPSVESTVGAPSRSCCSNIFSWCFILQPCRNTTEQLTASSITCLFFAHSIVKFIYFSVKGKSVCRVLDSWNQENSHPLFVESNKRHKVRALYRMRKLLYMIIGGSFFTYFAWILLTIAEEPYRMMPDPENRNNTVLTRVPKLLIQTWFPWNYESGVGYYVALGYQLYWLFMMIAHENLPDTLFCSTVIYACEQLKHLKENP</sequence>
<organism evidence="11 12">
    <name type="scientific">Bemisia tabaci</name>
    <name type="common">Sweetpotato whitefly</name>
    <name type="synonym">Aleurodes tabaci</name>
    <dbReference type="NCBI Taxonomy" id="7038"/>
    <lineage>
        <taxon>Eukaryota</taxon>
        <taxon>Metazoa</taxon>
        <taxon>Ecdysozoa</taxon>
        <taxon>Arthropoda</taxon>
        <taxon>Hexapoda</taxon>
        <taxon>Insecta</taxon>
        <taxon>Pterygota</taxon>
        <taxon>Neoptera</taxon>
        <taxon>Paraneoptera</taxon>
        <taxon>Hemiptera</taxon>
        <taxon>Sternorrhyncha</taxon>
        <taxon>Aleyrodoidea</taxon>
        <taxon>Aleyrodidae</taxon>
        <taxon>Aleyrodinae</taxon>
        <taxon>Bemisia</taxon>
    </lineage>
</organism>
<keyword evidence="6 9" id="KW-0472">Membrane</keyword>
<keyword evidence="2" id="KW-0716">Sensory transduction</keyword>
<gene>
    <name evidence="11" type="ORF">BEMITA_LOCUS10359</name>
</gene>
<evidence type="ECO:0000256" key="5">
    <source>
        <dbReference type="ARBA" id="ARBA00022989"/>
    </source>
</evidence>
<dbReference type="GO" id="GO:0007165">
    <property type="term" value="P:signal transduction"/>
    <property type="evidence" value="ECO:0007669"/>
    <property type="project" value="UniProtKB-KW"/>
</dbReference>
<evidence type="ECO:0000256" key="10">
    <source>
        <dbReference type="SAM" id="SignalP"/>
    </source>
</evidence>
<evidence type="ECO:0000256" key="1">
    <source>
        <dbReference type="ARBA" id="ARBA00004141"/>
    </source>
</evidence>
<dbReference type="InterPro" id="IPR004117">
    <property type="entry name" value="7tm6_olfct_rcpt"/>
</dbReference>
<feature type="transmembrane region" description="Helical" evidence="9">
    <location>
        <begin position="135"/>
        <end position="156"/>
    </location>
</feature>
<reference evidence="11" key="1">
    <citation type="submission" date="2021-12" db="EMBL/GenBank/DDBJ databases">
        <authorList>
            <person name="King R."/>
        </authorList>
    </citation>
    <scope>NUCLEOTIDE SEQUENCE</scope>
</reference>
<evidence type="ECO:0000256" key="8">
    <source>
        <dbReference type="ARBA" id="ARBA00023224"/>
    </source>
</evidence>
<feature type="signal peptide" evidence="10">
    <location>
        <begin position="1"/>
        <end position="20"/>
    </location>
</feature>
<feature type="chain" id="PRO_5040396208" description="Odorant receptor" evidence="10">
    <location>
        <begin position="21"/>
        <end position="239"/>
    </location>
</feature>
<proteinExistence type="predicted"/>
<name>A0A9P0AHL7_BEMTA</name>
<dbReference type="Proteomes" id="UP001152759">
    <property type="component" value="Chromosome 6"/>
</dbReference>
<keyword evidence="4" id="KW-0552">Olfaction</keyword>